<dbReference type="PANTHER" id="PTHR12526:SF608">
    <property type="entry name" value="PELF"/>
    <property type="match status" value="1"/>
</dbReference>
<dbReference type="AlphaFoldDB" id="A0A0D1BTI0"/>
<gene>
    <name evidence="3" type="ORF">N495_08660</name>
</gene>
<evidence type="ECO:0000313" key="4">
    <source>
        <dbReference type="Proteomes" id="UP000032250"/>
    </source>
</evidence>
<accession>A0A0D1BTI0</accession>
<protein>
    <submittedName>
        <fullName evidence="3">Glycosyl transferase</fullName>
    </submittedName>
</protein>
<organism evidence="3 4">
    <name type="scientific">Clostridium botulinum B2 450</name>
    <dbReference type="NCBI Taxonomy" id="1379739"/>
    <lineage>
        <taxon>Bacteria</taxon>
        <taxon>Bacillati</taxon>
        <taxon>Bacillota</taxon>
        <taxon>Clostridia</taxon>
        <taxon>Eubacteriales</taxon>
        <taxon>Clostridiaceae</taxon>
        <taxon>Clostridium</taxon>
    </lineage>
</organism>
<evidence type="ECO:0000313" key="3">
    <source>
        <dbReference type="EMBL" id="KIS23660.1"/>
    </source>
</evidence>
<dbReference type="Pfam" id="PF11997">
    <property type="entry name" value="DUF3492"/>
    <property type="match status" value="1"/>
</dbReference>
<feature type="domain" description="DUF3492" evidence="2">
    <location>
        <begin position="1"/>
        <end position="258"/>
    </location>
</feature>
<dbReference type="EMBL" id="JXSU01000007">
    <property type="protein sequence ID" value="KIS23660.1"/>
    <property type="molecule type" value="Genomic_DNA"/>
</dbReference>
<dbReference type="PATRIC" id="fig|1379739.3.peg.2083"/>
<evidence type="ECO:0000259" key="1">
    <source>
        <dbReference type="Pfam" id="PF00534"/>
    </source>
</evidence>
<sequence>MRICIIAEGSYPYVTGGVSSWIQSLVRLMPEHEFVIFAIGAEESLKGKFKYKLPENIIQVKEIFLDTYLKDSGEVIIQMNLKENEKNVIKNLILGENLNWNDLFSFIEEHKNYSVSEFLMSKDFYDIIREICEEKYPYIGFNDFFWTIRSMILTLFQILRNEIPKADIYHSVSTGYAGVIASLGKYKYHVPMILTEHGIYTREREEELIKADWVESDLKDFWIKFFYTLSRCAYKFSDKVITLFERNKNIQVKLGCKENKISIIPNGVNCKDFNNINRKKEKDEIINIGAILRVVPIKDVKTIIQGFAVAYEKVKNIHLFIMGPEDEDPIYTEECKAFAKSLKLKNITFTGQINVKEYVGKMDILVLGSISEGQPLAVLEGMACGKPHVLTDVGSCKELMYGTMDDTAQAGIIVPVMDYEGFGAAIIKLSNNKKLMDKLGGNAYTRVSTRYTIENFINSYKKIYNEVVREI</sequence>
<dbReference type="Gene3D" id="3.40.50.2000">
    <property type="entry name" value="Glycogen Phosphorylase B"/>
    <property type="match status" value="2"/>
</dbReference>
<dbReference type="HOGENOM" id="CLU_009583_32_1_9"/>
<proteinExistence type="predicted"/>
<dbReference type="InterPro" id="IPR047691">
    <property type="entry name" value="PelF-like"/>
</dbReference>
<comment type="caution">
    <text evidence="3">The sequence shown here is derived from an EMBL/GenBank/DDBJ whole genome shotgun (WGS) entry which is preliminary data.</text>
</comment>
<evidence type="ECO:0000259" key="2">
    <source>
        <dbReference type="Pfam" id="PF11997"/>
    </source>
</evidence>
<feature type="domain" description="Glycosyl transferase family 1" evidence="1">
    <location>
        <begin position="274"/>
        <end position="445"/>
    </location>
</feature>
<dbReference type="RefSeq" id="WP_003486185.1">
    <property type="nucleotide sequence ID" value="NZ_JXSU01000007.1"/>
</dbReference>
<dbReference type="NCBIfam" id="NF038011">
    <property type="entry name" value="PelF"/>
    <property type="match status" value="1"/>
</dbReference>
<dbReference type="Pfam" id="PF00534">
    <property type="entry name" value="Glycos_transf_1"/>
    <property type="match status" value="1"/>
</dbReference>
<reference evidence="3 4" key="1">
    <citation type="submission" date="2014-06" db="EMBL/GenBank/DDBJ databases">
        <title>Genome characterization of distinct group I Clostridium botulinum lineages.</title>
        <authorList>
            <person name="Giordani F."/>
            <person name="Anselmo A."/>
            <person name="Fillo S."/>
            <person name="Palozzi A.M."/>
            <person name="Fortunato A."/>
            <person name="Gentile B."/>
            <person name="Ciammaruconi A."/>
            <person name="Anniballi F."/>
            <person name="De Medici D."/>
            <person name="Lista F."/>
        </authorList>
    </citation>
    <scope>NUCLEOTIDE SEQUENCE [LARGE SCALE GENOMIC DNA]</scope>
    <source>
        <strain evidence="3 4">B2 450</strain>
    </source>
</reference>
<dbReference type="PANTHER" id="PTHR12526">
    <property type="entry name" value="GLYCOSYLTRANSFERASE"/>
    <property type="match status" value="1"/>
</dbReference>
<dbReference type="OrthoDB" id="9772485at2"/>
<dbReference type="GO" id="GO:0016740">
    <property type="term" value="F:transferase activity"/>
    <property type="evidence" value="ECO:0007669"/>
    <property type="project" value="UniProtKB-KW"/>
</dbReference>
<name>A0A0D1BTI0_CLOBO</name>
<dbReference type="SUPFAM" id="SSF53756">
    <property type="entry name" value="UDP-Glycosyltransferase/glycogen phosphorylase"/>
    <property type="match status" value="1"/>
</dbReference>
<dbReference type="InterPro" id="IPR022622">
    <property type="entry name" value="DUF3492"/>
</dbReference>
<dbReference type="InterPro" id="IPR001296">
    <property type="entry name" value="Glyco_trans_1"/>
</dbReference>
<dbReference type="Proteomes" id="UP000032250">
    <property type="component" value="Unassembled WGS sequence"/>
</dbReference>
<keyword evidence="3" id="KW-0808">Transferase</keyword>